<dbReference type="PANTHER" id="PTHR43677">
    <property type="entry name" value="SHORT-CHAIN DEHYDROGENASE/REDUCTASE"/>
    <property type="match status" value="1"/>
</dbReference>
<dbReference type="AlphaFoldDB" id="A0AAD1MCU3"/>
<gene>
    <name evidence="1" type="ORF">MAIC_23970</name>
</gene>
<sequence>MHAAVVTDFTKPPAYQEFPQAASTGDNEIVVDVLAAGLHPLVRSRAGGAHYTSTGALPLVPGIDGVGRASDGTVRYFVVATDLGAMAEQTVIDVRRSVVLPDDADPVAIAAAMNPAMSSWVALRRRTLMQPGQTVVILGATGTAGRLAVQVAKHLGAGAVIGVGRDPRQLATLPSLRADDVIALDEIPAGFDRITGADIVLDYVWGRPAADIMAGVARGRHDMAQPLTWIQIGSMAGASADIPSAALRSMPLQIVGSGIGSVPAADIVAELPELAQLISTGTVRTHTRAVPLADVEQVWPQPENGQRVVFTP</sequence>
<accession>A0AAD1MCU3</accession>
<dbReference type="Gene3D" id="3.40.50.720">
    <property type="entry name" value="NAD(P)-binding Rossmann-like Domain"/>
    <property type="match status" value="1"/>
</dbReference>
<dbReference type="GO" id="GO:0016491">
    <property type="term" value="F:oxidoreductase activity"/>
    <property type="evidence" value="ECO:0007669"/>
    <property type="project" value="TreeGrafter"/>
</dbReference>
<dbReference type="KEGG" id="maic:MAIC_23970"/>
<dbReference type="RefSeq" id="WP_115319773.1">
    <property type="nucleotide sequence ID" value="NZ_AP022561.1"/>
</dbReference>
<evidence type="ECO:0000313" key="2">
    <source>
        <dbReference type="Proteomes" id="UP000467327"/>
    </source>
</evidence>
<keyword evidence="2" id="KW-1185">Reference proteome</keyword>
<dbReference type="Gene3D" id="3.90.180.10">
    <property type="entry name" value="Medium-chain alcohol dehydrogenases, catalytic domain"/>
    <property type="match status" value="2"/>
</dbReference>
<dbReference type="SUPFAM" id="SSF50129">
    <property type="entry name" value="GroES-like"/>
    <property type="match status" value="1"/>
</dbReference>
<dbReference type="InterPro" id="IPR051397">
    <property type="entry name" value="Zn-ADH-like_protein"/>
</dbReference>
<protein>
    <submittedName>
        <fullName evidence="1">NADPH:quinone reductase</fullName>
    </submittedName>
</protein>
<evidence type="ECO:0000313" key="1">
    <source>
        <dbReference type="EMBL" id="BBX07594.1"/>
    </source>
</evidence>
<organism evidence="1 2">
    <name type="scientific">Mycolicibacterium aichiense</name>
    <dbReference type="NCBI Taxonomy" id="1799"/>
    <lineage>
        <taxon>Bacteria</taxon>
        <taxon>Bacillati</taxon>
        <taxon>Actinomycetota</taxon>
        <taxon>Actinomycetes</taxon>
        <taxon>Mycobacteriales</taxon>
        <taxon>Mycobacteriaceae</taxon>
        <taxon>Mycolicibacterium</taxon>
    </lineage>
</organism>
<proteinExistence type="predicted"/>
<reference evidence="1 2" key="1">
    <citation type="journal article" date="2019" name="Emerg. Microbes Infect.">
        <title>Comprehensive subspecies identification of 175 nontuberculous mycobacteria species based on 7547 genomic profiles.</title>
        <authorList>
            <person name="Matsumoto Y."/>
            <person name="Kinjo T."/>
            <person name="Motooka D."/>
            <person name="Nabeya D."/>
            <person name="Jung N."/>
            <person name="Uechi K."/>
            <person name="Horii T."/>
            <person name="Iida T."/>
            <person name="Fujita J."/>
            <person name="Nakamura S."/>
        </authorList>
    </citation>
    <scope>NUCLEOTIDE SEQUENCE [LARGE SCALE GENOMIC DNA]</scope>
    <source>
        <strain evidence="1 2">JCM 6376</strain>
    </source>
</reference>
<dbReference type="InterPro" id="IPR036291">
    <property type="entry name" value="NAD(P)-bd_dom_sf"/>
</dbReference>
<dbReference type="EMBL" id="AP022561">
    <property type="protein sequence ID" value="BBX07594.1"/>
    <property type="molecule type" value="Genomic_DNA"/>
</dbReference>
<dbReference type="SUPFAM" id="SSF51735">
    <property type="entry name" value="NAD(P)-binding Rossmann-fold domains"/>
    <property type="match status" value="1"/>
</dbReference>
<dbReference type="PANTHER" id="PTHR43677:SF11">
    <property type="entry name" value="ZINC-CONTAINING ALCOHOL DEHYDROGENASE"/>
    <property type="match status" value="1"/>
</dbReference>
<dbReference type="Proteomes" id="UP000467327">
    <property type="component" value="Chromosome"/>
</dbReference>
<name>A0AAD1MCU3_9MYCO</name>
<dbReference type="InterPro" id="IPR011032">
    <property type="entry name" value="GroES-like_sf"/>
</dbReference>